<gene>
    <name evidence="1" type="ORF">CR513_17035</name>
</gene>
<name>A0A371HAN8_MUCPR</name>
<keyword evidence="2" id="KW-1185">Reference proteome</keyword>
<comment type="caution">
    <text evidence="1">The sequence shown here is derived from an EMBL/GenBank/DDBJ whole genome shotgun (WGS) entry which is preliminary data.</text>
</comment>
<dbReference type="OrthoDB" id="1747743at2759"/>
<organism evidence="1 2">
    <name type="scientific">Mucuna pruriens</name>
    <name type="common">Velvet bean</name>
    <name type="synonym">Dolichos pruriens</name>
    <dbReference type="NCBI Taxonomy" id="157652"/>
    <lineage>
        <taxon>Eukaryota</taxon>
        <taxon>Viridiplantae</taxon>
        <taxon>Streptophyta</taxon>
        <taxon>Embryophyta</taxon>
        <taxon>Tracheophyta</taxon>
        <taxon>Spermatophyta</taxon>
        <taxon>Magnoliopsida</taxon>
        <taxon>eudicotyledons</taxon>
        <taxon>Gunneridae</taxon>
        <taxon>Pentapetalae</taxon>
        <taxon>rosids</taxon>
        <taxon>fabids</taxon>
        <taxon>Fabales</taxon>
        <taxon>Fabaceae</taxon>
        <taxon>Papilionoideae</taxon>
        <taxon>50 kb inversion clade</taxon>
        <taxon>NPAAA clade</taxon>
        <taxon>indigoferoid/millettioid clade</taxon>
        <taxon>Phaseoleae</taxon>
        <taxon>Mucuna</taxon>
    </lineage>
</organism>
<dbReference type="AlphaFoldDB" id="A0A371HAN8"/>
<feature type="non-terminal residue" evidence="1">
    <location>
        <position position="1"/>
    </location>
</feature>
<dbReference type="EMBL" id="QJKJ01003122">
    <property type="protein sequence ID" value="RDX99855.1"/>
    <property type="molecule type" value="Genomic_DNA"/>
</dbReference>
<sequence>MKVPMKKHQLLEVSSEEVPFEGYFLMVKILMSAFIKDGQSQWEISFILDVWLKCKDGIFYIVVPMVATHILLGRSWQFDKKVTHDGVTNKLSFENKGKKVTLKPLSLREVIKYQLKMKNKRDEEKN</sequence>
<proteinExistence type="predicted"/>
<accession>A0A371HAN8</accession>
<protein>
    <submittedName>
        <fullName evidence="1">Uncharacterized protein</fullName>
    </submittedName>
</protein>
<dbReference type="Proteomes" id="UP000257109">
    <property type="component" value="Unassembled WGS sequence"/>
</dbReference>
<evidence type="ECO:0000313" key="2">
    <source>
        <dbReference type="Proteomes" id="UP000257109"/>
    </source>
</evidence>
<reference evidence="1" key="1">
    <citation type="submission" date="2018-05" db="EMBL/GenBank/DDBJ databases">
        <title>Draft genome of Mucuna pruriens seed.</title>
        <authorList>
            <person name="Nnadi N.E."/>
            <person name="Vos R."/>
            <person name="Hasami M.H."/>
            <person name="Devisetty U.K."/>
            <person name="Aguiy J.C."/>
        </authorList>
    </citation>
    <scope>NUCLEOTIDE SEQUENCE [LARGE SCALE GENOMIC DNA]</scope>
    <source>
        <strain evidence="1">JCA_2017</strain>
    </source>
</reference>
<evidence type="ECO:0000313" key="1">
    <source>
        <dbReference type="EMBL" id="RDX99855.1"/>
    </source>
</evidence>